<evidence type="ECO:0000256" key="3">
    <source>
        <dbReference type="ARBA" id="ARBA00022806"/>
    </source>
</evidence>
<dbReference type="FunFam" id="3.40.50.300:FF:000326">
    <property type="entry name" value="P-loop containing nucleoside triphosphate hydrolase"/>
    <property type="match status" value="1"/>
</dbReference>
<dbReference type="Pfam" id="PF13087">
    <property type="entry name" value="AAA_12"/>
    <property type="match status" value="1"/>
</dbReference>
<feature type="compositionally biased region" description="Pro residues" evidence="6">
    <location>
        <begin position="2063"/>
        <end position="2082"/>
    </location>
</feature>
<feature type="domain" description="DNA2/NAM7 helicase helicase" evidence="7">
    <location>
        <begin position="1313"/>
        <end position="1359"/>
    </location>
</feature>
<accession>A0A8J4F243</accession>
<feature type="compositionally biased region" description="Low complexity" evidence="6">
    <location>
        <begin position="419"/>
        <end position="444"/>
    </location>
</feature>
<evidence type="ECO:0000256" key="1">
    <source>
        <dbReference type="ARBA" id="ARBA00022741"/>
    </source>
</evidence>
<feature type="region of interest" description="Disordered" evidence="6">
    <location>
        <begin position="961"/>
        <end position="991"/>
    </location>
</feature>
<dbReference type="GO" id="GO:0005524">
    <property type="term" value="F:ATP binding"/>
    <property type="evidence" value="ECO:0007669"/>
    <property type="project" value="UniProtKB-KW"/>
</dbReference>
<proteinExistence type="predicted"/>
<dbReference type="InterPro" id="IPR027417">
    <property type="entry name" value="P-loop_NTPase"/>
</dbReference>
<keyword evidence="2" id="KW-0378">Hydrolase</keyword>
<evidence type="ECO:0000313" key="9">
    <source>
        <dbReference type="EMBL" id="GIL53420.1"/>
    </source>
</evidence>
<keyword evidence="10" id="KW-1185">Reference proteome</keyword>
<keyword evidence="5" id="KW-0175">Coiled coil</keyword>
<dbReference type="PRINTS" id="PR01218">
    <property type="entry name" value="PSTLEXTENSIN"/>
</dbReference>
<dbReference type="SUPFAM" id="SSF52540">
    <property type="entry name" value="P-loop containing nucleoside triphosphate hydrolases"/>
    <property type="match status" value="2"/>
</dbReference>
<feature type="compositionally biased region" description="Low complexity" evidence="6">
    <location>
        <begin position="232"/>
        <end position="251"/>
    </location>
</feature>
<dbReference type="Proteomes" id="UP000747399">
    <property type="component" value="Unassembled WGS sequence"/>
</dbReference>
<feature type="compositionally biased region" description="Low complexity" evidence="6">
    <location>
        <begin position="2005"/>
        <end position="2024"/>
    </location>
</feature>
<evidence type="ECO:0000256" key="4">
    <source>
        <dbReference type="ARBA" id="ARBA00022840"/>
    </source>
</evidence>
<sequence length="2267" mass="236843">MPTVRDIGPITQDVLAAVREVLSLRHQAFDGELRLRLAELFPEAARGADSFPTHPAHVAQPDAWRSDQNTCRDVVDLTLSDDDEAEEAEEQEEQEEEVPAEEEAEEQEGDDERVEVDMSEMFQGLEWEAEEGMPAAGGALEEEVVQEGDARNVGFSVDKAPQDEDRAGSARRPSPRASTLSPGSPSPAGPTASAAAAMAAARRLAATTPRGGNANNPFAMPLHDRRLPEPHPNVVNAANAAASSTASAPSARIPPPAVSWAAAPADTGNSVKAAVNKVDLLKSIEAAVWEAALAARSGAGQPSTHATGAHPVKKPRRAPLEPGGGSGAGEPVKGRARPVNTGKAAKARKELLGLPGRGDGGKRSEGGVGDEIGGRGGLENATRSRGWAVGGGSGRIGGRIAGAMPAPDPLLQQPKPSLRAQHQQQRAAEAAATAEAAGTAHSASLEAASKGGGASTTDPAPAQTGTGFTVMDDGLFSQSPLNGERPTGATAGPQKQRVGLGLLAAVGLTAATRARGVVHLEAAGFRGAGNKAKALPPLQAVLDMNQVVRDVIQLPMGALLGLDGRGGTRRDLPLTTSKAALARGTVPVHFTSLEQYTDIFRALLMEELSASVRSSVEELAAGGSPPSGVQGVVTSVARSDDVHSLTFRAEDCGPTTERRDMCRLDDLILVTSKPLKDAKAVAQPPGPFVLAVVREVTKEGSCSMVTVQACLNQAYGGIGGLMLPSSKWNLIVLHSLVPQFREFTALCNLYRVHEPMVRFLLNPKPPAPPATSWDSSGLPPALRAGLTATFNDSQRKAILSAMDDSFFTLVQGPPGTGKTSAIMGIISVLLVRHELSGSSAITTLAGSCGHDAAAQATTVAPGGSSRNGKLLAAAAAAFGAKRFAGRSTTTAGPAPPPAGPLKKSSAAKRFEAEMAAKAVAATATGSGQLKEGSCATAAPPGTAARELSVPLTAIHQRGSASDRLAPSGLQGHDSSGGGGASTGPASGRQGVPAVPQEALDAFDFATQPRCRILVCAQSNAAIDELLMRLALEGVWRADGRRKPPAVVRLGRAEVVHGSVHALHVDSLAEQLAGRHRGTVEASANLEKLCREVSDARREYDEAKAELEQLRLKLTEQESQRRQPAQQARDSSEGEDGSGEDGSSGSYSDRSDGDDMDLCGPGAEMDAPGEQRRRLRREQRQKLQVGETECGGGTDGAHGDGVSTENADALKAQVNTLELRVRHLRATMEATNRNKSRSSRDLERQRKEVRQAVLLAAEVVVTTLSSSGGDLASLCSTVVTVATTAATATATGAALGRSVRSAGEAPPLAPGTYRFDALIIDEAAQALEPAALIPLQLLRPGAKVVLVGDPKQLPPTVLSRAADAAQLSQSLFERLQRAGCHVCLLSRQYRMHPDISRFPSSFFYDGALQDGETITAASRSAPCHNHPLFKPLMVFNCAGQMEQGSSSGGGNKGGSLFNRAEAVLVAELCTGLLVHFPDYRPHVAILTPYRAQLSVLRSTLQASLRRARLREDVTSILERIDIVTVDSYQGREADVVIFSTVRAGGTSSLGFLTDVRRMNVALTRARRCLWIVGHAETLASSPPWLMLLRHVATQKSLVSVRPPVSSLLKLPPDSMEPYRISEAALDRMLEGGSSGNGGHRSRSAAPAATAATAAAAAAAAAGPVKEPMATAEFSRSKRTCNPISLVQVSEPIPLSAPVMTGGAVPGPGPGPAVAAGRPRFGVSRLVPVNKDHSSVPHHSDKLRFGSGHVGGSLVQQQGELRSATLHSRCAPPEAATAESNMEEVRAGSSGNCSGSGSGSGSGRGVGKRRAEGSAEQTSGGADAPPDGPRKYFAMEDINGAPVRTDIAMTSGAGRRQDAIGGATETDPNGSGAARARNQSTAAAGGDPLRGSAAPILQRPPSLARSTDARHVDVHSTIGVRALGGNTSANPDSDLHVHARMEFANPPPALATATKTTAGRAGPDAVPRSGRPAPEHPLQPTPSGECAVAVRACSIAAKGVQHIRFPPRTSATNRASAAAPEPEAAPLQPPPPTYPPPSLPPPLPSSPPPLPPPPLPSSSQISSLPPLPSSPPPSPSPPPPPPPRSCSLQTASSPPNRLTAPGATGLPPVSRPENQFSGGDRGADCARRQSTTHSYSTERVGQNEGRRQPQPLPGTARRHEQDTKVRDSRDQERNRPLDGGGDRDRSASRADVQGWTRDHDVARGREKSRRSHDRSDEPRDHGSDRNREHNKIRYGEQERVRPPDTRRVHEQERHKRSKRDHDRDRSSSR</sequence>
<feature type="region of interest" description="Disordered" evidence="6">
    <location>
        <begin position="1997"/>
        <end position="2267"/>
    </location>
</feature>
<dbReference type="InterPro" id="IPR003882">
    <property type="entry name" value="Pistil_extensin"/>
</dbReference>
<dbReference type="InterPro" id="IPR041677">
    <property type="entry name" value="DNA2/NAM7_AAA_11"/>
</dbReference>
<feature type="region of interest" description="Disordered" evidence="6">
    <location>
        <begin position="296"/>
        <end position="494"/>
    </location>
</feature>
<feature type="region of interest" description="Disordered" evidence="6">
    <location>
        <begin position="886"/>
        <end position="906"/>
    </location>
</feature>
<feature type="domain" description="DNA2/NAM7 helicase-like C-terminal" evidence="8">
    <location>
        <begin position="1366"/>
        <end position="1574"/>
    </location>
</feature>
<feature type="region of interest" description="Disordered" evidence="6">
    <location>
        <begin position="1944"/>
        <end position="1983"/>
    </location>
</feature>
<feature type="compositionally biased region" description="Low complexity" evidence="6">
    <location>
        <begin position="170"/>
        <end position="183"/>
    </location>
</feature>
<dbReference type="CDD" id="cd18808">
    <property type="entry name" value="SF1_C_Upf1"/>
    <property type="match status" value="1"/>
</dbReference>
<dbReference type="Gene3D" id="3.40.50.300">
    <property type="entry name" value="P-loop containing nucleotide triphosphate hydrolases"/>
    <property type="match status" value="3"/>
</dbReference>
<evidence type="ECO:0000259" key="7">
    <source>
        <dbReference type="Pfam" id="PF13086"/>
    </source>
</evidence>
<feature type="domain" description="DNA2/NAM7 helicase helicase" evidence="7">
    <location>
        <begin position="790"/>
        <end position="832"/>
    </location>
</feature>
<evidence type="ECO:0000256" key="2">
    <source>
        <dbReference type="ARBA" id="ARBA00022801"/>
    </source>
</evidence>
<feature type="compositionally biased region" description="Basic and acidic residues" evidence="6">
    <location>
        <begin position="1728"/>
        <end position="1742"/>
    </location>
</feature>
<keyword evidence="1" id="KW-0547">Nucleotide-binding</keyword>
<feature type="region of interest" description="Disordered" evidence="6">
    <location>
        <begin position="1762"/>
        <end position="1909"/>
    </location>
</feature>
<feature type="compositionally biased region" description="Gly residues" evidence="6">
    <location>
        <begin position="1792"/>
        <end position="1803"/>
    </location>
</feature>
<dbReference type="GO" id="GO:0005694">
    <property type="term" value="C:chromosome"/>
    <property type="evidence" value="ECO:0007669"/>
    <property type="project" value="UniProtKB-ARBA"/>
</dbReference>
<comment type="caution">
    <text evidence="9">The sequence shown here is derived from an EMBL/GenBank/DDBJ whole genome shotgun (WGS) entry which is preliminary data.</text>
</comment>
<feature type="compositionally biased region" description="Low complexity" evidence="6">
    <location>
        <begin position="1948"/>
        <end position="1961"/>
    </location>
</feature>
<gene>
    <name evidence="9" type="ORF">Vafri_9010</name>
</gene>
<dbReference type="PANTHER" id="PTHR10887">
    <property type="entry name" value="DNA2/NAM7 HELICASE FAMILY"/>
    <property type="match status" value="1"/>
</dbReference>
<evidence type="ECO:0000256" key="5">
    <source>
        <dbReference type="SAM" id="Coils"/>
    </source>
</evidence>
<dbReference type="GO" id="GO:0016787">
    <property type="term" value="F:hydrolase activity"/>
    <property type="evidence" value="ECO:0007669"/>
    <property type="project" value="UniProtKB-KW"/>
</dbReference>
<feature type="compositionally biased region" description="Gly residues" evidence="6">
    <location>
        <begin position="366"/>
        <end position="377"/>
    </location>
</feature>
<feature type="region of interest" description="Disordered" evidence="6">
    <location>
        <begin position="83"/>
        <end position="114"/>
    </location>
</feature>
<feature type="region of interest" description="Disordered" evidence="6">
    <location>
        <begin position="47"/>
        <end position="69"/>
    </location>
</feature>
<evidence type="ECO:0000259" key="8">
    <source>
        <dbReference type="Pfam" id="PF13087"/>
    </source>
</evidence>
<feature type="compositionally biased region" description="Polar residues" evidence="6">
    <location>
        <begin position="2084"/>
        <end position="2094"/>
    </location>
</feature>
<feature type="compositionally biased region" description="Low complexity" evidence="6">
    <location>
        <begin position="189"/>
        <end position="212"/>
    </location>
</feature>
<keyword evidence="3" id="KW-0347">Helicase</keyword>
<evidence type="ECO:0000313" key="10">
    <source>
        <dbReference type="Proteomes" id="UP000747399"/>
    </source>
</evidence>
<dbReference type="Pfam" id="PF13086">
    <property type="entry name" value="AAA_11"/>
    <property type="match status" value="3"/>
</dbReference>
<name>A0A8J4F243_9CHLO</name>
<feature type="coiled-coil region" evidence="5">
    <location>
        <begin position="1206"/>
        <end position="1247"/>
    </location>
</feature>
<protein>
    <submittedName>
        <fullName evidence="9">Uncharacterized protein</fullName>
    </submittedName>
</protein>
<feature type="region of interest" description="Disordered" evidence="6">
    <location>
        <begin position="1728"/>
        <end position="1749"/>
    </location>
</feature>
<dbReference type="PANTHER" id="PTHR10887:SF495">
    <property type="entry name" value="HELICASE SENATAXIN ISOFORM X1-RELATED"/>
    <property type="match status" value="1"/>
</dbReference>
<feature type="compositionally biased region" description="Basic and acidic residues" evidence="6">
    <location>
        <begin position="2155"/>
        <end position="2186"/>
    </location>
</feature>
<keyword evidence="4" id="KW-0067">ATP-binding</keyword>
<feature type="region of interest" description="Disordered" evidence="6">
    <location>
        <begin position="1113"/>
        <end position="1202"/>
    </location>
</feature>
<dbReference type="GO" id="GO:0004386">
    <property type="term" value="F:helicase activity"/>
    <property type="evidence" value="ECO:0007669"/>
    <property type="project" value="UniProtKB-KW"/>
</dbReference>
<feature type="compositionally biased region" description="Pro residues" evidence="6">
    <location>
        <begin position="2025"/>
        <end position="2054"/>
    </location>
</feature>
<dbReference type="EMBL" id="BNCO01000015">
    <property type="protein sequence ID" value="GIL53420.1"/>
    <property type="molecule type" value="Genomic_DNA"/>
</dbReference>
<feature type="region of interest" description="Disordered" evidence="6">
    <location>
        <begin position="149"/>
        <end position="255"/>
    </location>
</feature>
<dbReference type="InterPro" id="IPR045055">
    <property type="entry name" value="DNA2/NAM7-like"/>
</dbReference>
<feature type="compositionally biased region" description="Polar residues" evidence="6">
    <location>
        <begin position="455"/>
        <end position="467"/>
    </location>
</feature>
<organism evidence="9 10">
    <name type="scientific">Volvox africanus</name>
    <dbReference type="NCBI Taxonomy" id="51714"/>
    <lineage>
        <taxon>Eukaryota</taxon>
        <taxon>Viridiplantae</taxon>
        <taxon>Chlorophyta</taxon>
        <taxon>core chlorophytes</taxon>
        <taxon>Chlorophyceae</taxon>
        <taxon>CS clade</taxon>
        <taxon>Chlamydomonadales</taxon>
        <taxon>Volvocaceae</taxon>
        <taxon>Volvox</taxon>
    </lineage>
</organism>
<feature type="domain" description="DNA2/NAM7 helicase helicase" evidence="7">
    <location>
        <begin position="1007"/>
        <end position="1271"/>
    </location>
</feature>
<feature type="compositionally biased region" description="Low complexity" evidence="6">
    <location>
        <begin position="1871"/>
        <end position="1882"/>
    </location>
</feature>
<feature type="compositionally biased region" description="Polar residues" evidence="6">
    <location>
        <begin position="2126"/>
        <end position="2138"/>
    </location>
</feature>
<evidence type="ECO:0000256" key="6">
    <source>
        <dbReference type="SAM" id="MobiDB-lite"/>
    </source>
</evidence>
<feature type="compositionally biased region" description="Basic and acidic residues" evidence="6">
    <location>
        <begin position="2211"/>
        <end position="2267"/>
    </location>
</feature>
<reference evidence="9" key="1">
    <citation type="journal article" date="2021" name="Proc. Natl. Acad. Sci. U.S.A.">
        <title>Three genomes in the algal genus Volvox reveal the fate of a haploid sex-determining region after a transition to homothallism.</title>
        <authorList>
            <person name="Yamamoto K."/>
            <person name="Hamaji T."/>
            <person name="Kawai-Toyooka H."/>
            <person name="Matsuzaki R."/>
            <person name="Takahashi F."/>
            <person name="Nishimura Y."/>
            <person name="Kawachi M."/>
            <person name="Noguchi H."/>
            <person name="Minakuchi Y."/>
            <person name="Umen J.G."/>
            <person name="Toyoda A."/>
            <person name="Nozaki H."/>
        </authorList>
    </citation>
    <scope>NUCLEOTIDE SEQUENCE</scope>
    <source>
        <strain evidence="9">NIES-3780</strain>
    </source>
</reference>
<dbReference type="InterPro" id="IPR047187">
    <property type="entry name" value="SF1_C_Upf1"/>
</dbReference>
<feature type="compositionally biased region" description="Gly residues" evidence="6">
    <location>
        <begin position="388"/>
        <end position="400"/>
    </location>
</feature>
<feature type="compositionally biased region" description="Basic and acidic residues" evidence="6">
    <location>
        <begin position="2194"/>
        <end position="2203"/>
    </location>
</feature>
<dbReference type="InterPro" id="IPR041679">
    <property type="entry name" value="DNA2/NAM7-like_C"/>
</dbReference>